<name>A0A5J5EU71_9PEZI</name>
<reference evidence="2 3" key="1">
    <citation type="submission" date="2019-09" db="EMBL/GenBank/DDBJ databases">
        <title>Draft genome of the ectomycorrhizal ascomycete Sphaerosporella brunnea.</title>
        <authorList>
            <consortium name="DOE Joint Genome Institute"/>
            <person name="Benucci G.M."/>
            <person name="Marozzi G."/>
            <person name="Antonielli L."/>
            <person name="Sanchez S."/>
            <person name="Marco P."/>
            <person name="Wang X."/>
            <person name="Falini L.B."/>
            <person name="Barry K."/>
            <person name="Haridas S."/>
            <person name="Lipzen A."/>
            <person name="Labutti K."/>
            <person name="Grigoriev I.V."/>
            <person name="Murat C."/>
            <person name="Martin F."/>
            <person name="Albertini E."/>
            <person name="Donnini D."/>
            <person name="Bonito G."/>
        </authorList>
    </citation>
    <scope>NUCLEOTIDE SEQUENCE [LARGE SCALE GENOMIC DNA]</scope>
    <source>
        <strain evidence="2 3">Sb_GMNB300</strain>
    </source>
</reference>
<sequence>MAWGYEVHGQLYRCGDRAALYTVVDRLLGFATQNPEAGWFRALAAGPAIQTPLDVKIEWVMRASAPVTSAAATPTSSIIGPPTQKSTPQLLTVITLMQEVRRSSFATPTSDASPAPCSPEQHENLSESPALAEAMGNAGRGSKGVNPGADNQPDAETGHMEIGDCNAAVDTPGATTSAVEGQVDPATSEAECQDTSSPRSACTWLDNLVAPRPNSNLSDVEPSGTIKMTSTGDGKLKHPGSGEKAGAINTGRLFGEQDDAGAVVEAKQGLSISLEEPDVVNLPTRPELLGLFIAWDDEGEESLPEIQSDNDSTSEDKGGESEPAVRTRQDPKPVEDRTFRAPGQRAKTAPLQIPAWSKSIPMPTRDQLDFALGMNIGLETMDKLKNGEQVEITVRQDKSHASCRQEQFYAGIARQNPVLWMVAAWIHGAFNLHAPPTNDQKKLDDISKVDMTTLVAIVSPNAGEPMELPWGNVQWILDNGTLDRFLLAGGNGEGFCLERKGNKWSKAETLCDFLEET</sequence>
<dbReference type="EMBL" id="VXIS01000111">
    <property type="protein sequence ID" value="KAA8904237.1"/>
    <property type="molecule type" value="Genomic_DNA"/>
</dbReference>
<feature type="region of interest" description="Disordered" evidence="1">
    <location>
        <begin position="302"/>
        <end position="348"/>
    </location>
</feature>
<accession>A0A5J5EU71</accession>
<proteinExistence type="predicted"/>
<evidence type="ECO:0000313" key="3">
    <source>
        <dbReference type="Proteomes" id="UP000326924"/>
    </source>
</evidence>
<feature type="region of interest" description="Disordered" evidence="1">
    <location>
        <begin position="104"/>
        <end position="199"/>
    </location>
</feature>
<feature type="region of interest" description="Disordered" evidence="1">
    <location>
        <begin position="213"/>
        <end position="242"/>
    </location>
</feature>
<evidence type="ECO:0000256" key="1">
    <source>
        <dbReference type="SAM" id="MobiDB-lite"/>
    </source>
</evidence>
<protein>
    <submittedName>
        <fullName evidence="2">Uncharacterized protein</fullName>
    </submittedName>
</protein>
<gene>
    <name evidence="2" type="ORF">FN846DRAFT_907884</name>
</gene>
<keyword evidence="3" id="KW-1185">Reference proteome</keyword>
<dbReference type="AlphaFoldDB" id="A0A5J5EU71"/>
<dbReference type="InParanoid" id="A0A5J5EU71"/>
<organism evidence="2 3">
    <name type="scientific">Sphaerosporella brunnea</name>
    <dbReference type="NCBI Taxonomy" id="1250544"/>
    <lineage>
        <taxon>Eukaryota</taxon>
        <taxon>Fungi</taxon>
        <taxon>Dikarya</taxon>
        <taxon>Ascomycota</taxon>
        <taxon>Pezizomycotina</taxon>
        <taxon>Pezizomycetes</taxon>
        <taxon>Pezizales</taxon>
        <taxon>Pyronemataceae</taxon>
        <taxon>Sphaerosporella</taxon>
    </lineage>
</organism>
<evidence type="ECO:0000313" key="2">
    <source>
        <dbReference type="EMBL" id="KAA8904237.1"/>
    </source>
</evidence>
<comment type="caution">
    <text evidence="2">The sequence shown here is derived from an EMBL/GenBank/DDBJ whole genome shotgun (WGS) entry which is preliminary data.</text>
</comment>
<feature type="compositionally biased region" description="Basic and acidic residues" evidence="1">
    <location>
        <begin position="314"/>
        <end position="339"/>
    </location>
</feature>
<dbReference type="Proteomes" id="UP000326924">
    <property type="component" value="Unassembled WGS sequence"/>
</dbReference>